<evidence type="ECO:0000313" key="1">
    <source>
        <dbReference type="EMBL" id="EDO59780.1"/>
    </source>
</evidence>
<dbReference type="AlphaFoldDB" id="A7VZ02"/>
<proteinExistence type="predicted"/>
<reference evidence="1 2" key="1">
    <citation type="submission" date="2007-08" db="EMBL/GenBank/DDBJ databases">
        <title>Draft genome sequence of Clostridium leptum (DSM 753).</title>
        <authorList>
            <person name="Sudarsanam P."/>
            <person name="Ley R."/>
            <person name="Guruge J."/>
            <person name="Turnbaugh P.J."/>
            <person name="Mahowald M."/>
            <person name="Liep D."/>
            <person name="Gordon J."/>
        </authorList>
    </citation>
    <scope>NUCLEOTIDE SEQUENCE [LARGE SCALE GENOMIC DNA]</scope>
    <source>
        <strain evidence="1 2">DSM 753</strain>
    </source>
</reference>
<evidence type="ECO:0000313" key="2">
    <source>
        <dbReference type="Proteomes" id="UP000003490"/>
    </source>
</evidence>
<gene>
    <name evidence="1" type="ORF">CLOLEP_03830</name>
</gene>
<sequence length="43" mass="4826">MPFGKVMAVCILRTVIQFSAAVKEPFTYSHWEAASGNPKRENI</sequence>
<organism evidence="1 2">
    <name type="scientific">[Clostridium] leptum DSM 753</name>
    <dbReference type="NCBI Taxonomy" id="428125"/>
    <lineage>
        <taxon>Bacteria</taxon>
        <taxon>Bacillati</taxon>
        <taxon>Bacillota</taxon>
        <taxon>Clostridia</taxon>
        <taxon>Eubacteriales</taxon>
        <taxon>Oscillospiraceae</taxon>
        <taxon>Oscillospiraceae incertae sedis</taxon>
    </lineage>
</organism>
<name>A7VZ02_9FIRM</name>
<accession>A7VZ02</accession>
<reference evidence="1 2" key="2">
    <citation type="submission" date="2007-08" db="EMBL/GenBank/DDBJ databases">
        <authorList>
            <person name="Fulton L."/>
            <person name="Clifton S."/>
            <person name="Fulton B."/>
            <person name="Xu J."/>
            <person name="Minx P."/>
            <person name="Pepin K.H."/>
            <person name="Johnson M."/>
            <person name="Thiruvilangam P."/>
            <person name="Bhonagiri V."/>
            <person name="Nash W.E."/>
            <person name="Wang C."/>
            <person name="Mardis E.R."/>
            <person name="Wilson R.K."/>
        </authorList>
    </citation>
    <scope>NUCLEOTIDE SEQUENCE [LARGE SCALE GENOMIC DNA]</scope>
    <source>
        <strain evidence="1 2">DSM 753</strain>
    </source>
</reference>
<dbReference type="EMBL" id="ABCB02000021">
    <property type="protein sequence ID" value="EDO59780.1"/>
    <property type="molecule type" value="Genomic_DNA"/>
</dbReference>
<dbReference type="Proteomes" id="UP000003490">
    <property type="component" value="Unassembled WGS sequence"/>
</dbReference>
<dbReference type="HOGENOM" id="CLU_3231802_0_0_9"/>
<comment type="caution">
    <text evidence="1">The sequence shown here is derived from an EMBL/GenBank/DDBJ whole genome shotgun (WGS) entry which is preliminary data.</text>
</comment>
<protein>
    <submittedName>
        <fullName evidence="1">Uncharacterized protein</fullName>
    </submittedName>
</protein>